<keyword evidence="2" id="KW-0812">Transmembrane</keyword>
<evidence type="ECO:0000256" key="2">
    <source>
        <dbReference type="SAM" id="Phobius"/>
    </source>
</evidence>
<feature type="transmembrane region" description="Helical" evidence="2">
    <location>
        <begin position="98"/>
        <end position="116"/>
    </location>
</feature>
<evidence type="ECO:0000256" key="1">
    <source>
        <dbReference type="SAM" id="MobiDB-lite"/>
    </source>
</evidence>
<accession>A0AAW1JB32</accession>
<feature type="compositionally biased region" description="Basic and acidic residues" evidence="1">
    <location>
        <begin position="48"/>
        <end position="65"/>
    </location>
</feature>
<dbReference type="EMBL" id="JBDFQZ010000008">
    <property type="protein sequence ID" value="KAK9699754.1"/>
    <property type="molecule type" value="Genomic_DNA"/>
</dbReference>
<name>A0AAW1JB32_SAPOF</name>
<evidence type="ECO:0008006" key="5">
    <source>
        <dbReference type="Google" id="ProtNLM"/>
    </source>
</evidence>
<evidence type="ECO:0000313" key="4">
    <source>
        <dbReference type="Proteomes" id="UP001443914"/>
    </source>
</evidence>
<keyword evidence="2" id="KW-0472">Membrane</keyword>
<organism evidence="3 4">
    <name type="scientific">Saponaria officinalis</name>
    <name type="common">Common soapwort</name>
    <name type="synonym">Lychnis saponaria</name>
    <dbReference type="NCBI Taxonomy" id="3572"/>
    <lineage>
        <taxon>Eukaryota</taxon>
        <taxon>Viridiplantae</taxon>
        <taxon>Streptophyta</taxon>
        <taxon>Embryophyta</taxon>
        <taxon>Tracheophyta</taxon>
        <taxon>Spermatophyta</taxon>
        <taxon>Magnoliopsida</taxon>
        <taxon>eudicotyledons</taxon>
        <taxon>Gunneridae</taxon>
        <taxon>Pentapetalae</taxon>
        <taxon>Caryophyllales</taxon>
        <taxon>Caryophyllaceae</taxon>
        <taxon>Caryophylleae</taxon>
        <taxon>Saponaria</taxon>
    </lineage>
</organism>
<evidence type="ECO:0000313" key="3">
    <source>
        <dbReference type="EMBL" id="KAK9699754.1"/>
    </source>
</evidence>
<proteinExistence type="predicted"/>
<dbReference type="AlphaFoldDB" id="A0AAW1JB32"/>
<reference evidence="3" key="1">
    <citation type="submission" date="2024-03" db="EMBL/GenBank/DDBJ databases">
        <title>WGS assembly of Saponaria officinalis var. Norfolk2.</title>
        <authorList>
            <person name="Jenkins J."/>
            <person name="Shu S."/>
            <person name="Grimwood J."/>
            <person name="Barry K."/>
            <person name="Goodstein D."/>
            <person name="Schmutz J."/>
            <person name="Leebens-Mack J."/>
            <person name="Osbourn A."/>
        </authorList>
    </citation>
    <scope>NUCLEOTIDE SEQUENCE [LARGE SCALE GENOMIC DNA]</scope>
    <source>
        <strain evidence="3">JIC</strain>
    </source>
</reference>
<gene>
    <name evidence="3" type="ORF">RND81_08G194100</name>
</gene>
<keyword evidence="4" id="KW-1185">Reference proteome</keyword>
<comment type="caution">
    <text evidence="3">The sequence shown here is derived from an EMBL/GenBank/DDBJ whole genome shotgun (WGS) entry which is preliminary data.</text>
</comment>
<dbReference type="PANTHER" id="PTHR36789">
    <property type="entry name" value="TRANSMEMBRANE PROTEIN"/>
    <property type="match status" value="1"/>
</dbReference>
<protein>
    <recommendedName>
        <fullName evidence="5">Transmembrane protein</fullName>
    </recommendedName>
</protein>
<feature type="transmembrane region" description="Helical" evidence="2">
    <location>
        <begin position="122"/>
        <end position="146"/>
    </location>
</feature>
<feature type="region of interest" description="Disordered" evidence="1">
    <location>
        <begin position="48"/>
        <end position="78"/>
    </location>
</feature>
<dbReference type="PANTHER" id="PTHR36789:SF1">
    <property type="entry name" value="TRANSMEMBRANE PROTEIN"/>
    <property type="match status" value="1"/>
</dbReference>
<keyword evidence="2" id="KW-1133">Transmembrane helix</keyword>
<dbReference type="Proteomes" id="UP001443914">
    <property type="component" value="Unassembled WGS sequence"/>
</dbReference>
<sequence length="147" mass="16221">MLGFRGLSKTTLLAIPLPRKCITHQIHLSQVLLQKTFQNSRGRKLVIHAKDEKNGDKSEVKKDPDPDVSNGDGGDDQRPAFFKLRWAELLLDPDPDNVLVVGLTGLLTWASVQVVWQLVVVSLAILVAALKYSFVAALLLFILVALL</sequence>